<proteinExistence type="predicted"/>
<sequence length="155" mass="17448">MRFLGKMAAAVRFFPSIHDNTTNNNDIWAPFDPKLDQPNSLKNTSAADSSKKVFGDGADQTSSTSQMEAEAPAAWMTSGCLRVPDYQPLDAFSATAPEDPGPAPWSEEDEICKLLIRMKELELLRMMGEPPGILQYTFVRNIKYCRMKQTRRKQK</sequence>
<dbReference type="KEGG" id="lcf:108884350"/>
<feature type="compositionally biased region" description="Polar residues" evidence="1">
    <location>
        <begin position="38"/>
        <end position="48"/>
    </location>
</feature>
<dbReference type="GeneID" id="108884350"/>
<evidence type="ECO:0000313" key="3">
    <source>
        <dbReference type="RefSeq" id="XP_018533737.1"/>
    </source>
</evidence>
<protein>
    <submittedName>
        <fullName evidence="3">Uncharacterized protein C11orf91 homolog isoform X1</fullName>
    </submittedName>
</protein>
<evidence type="ECO:0000256" key="1">
    <source>
        <dbReference type="SAM" id="MobiDB-lite"/>
    </source>
</evidence>
<gene>
    <name evidence="3" type="primary">LOC108884350</name>
</gene>
<dbReference type="AlphaFoldDB" id="A0AAJ7PNG0"/>
<name>A0AAJ7PNG0_LATCA</name>
<reference evidence="3" key="1">
    <citation type="submission" date="2025-08" db="UniProtKB">
        <authorList>
            <consortium name="RefSeq"/>
        </authorList>
    </citation>
    <scope>IDENTIFICATION</scope>
    <source>
        <tissue evidence="3">Brain</tissue>
    </source>
</reference>
<organism evidence="2 3">
    <name type="scientific">Lates calcarifer</name>
    <name type="common">Barramundi</name>
    <name type="synonym">Holocentrus calcarifer</name>
    <dbReference type="NCBI Taxonomy" id="8187"/>
    <lineage>
        <taxon>Eukaryota</taxon>
        <taxon>Metazoa</taxon>
        <taxon>Chordata</taxon>
        <taxon>Craniata</taxon>
        <taxon>Vertebrata</taxon>
        <taxon>Euteleostomi</taxon>
        <taxon>Actinopterygii</taxon>
        <taxon>Neopterygii</taxon>
        <taxon>Teleostei</taxon>
        <taxon>Neoteleostei</taxon>
        <taxon>Acanthomorphata</taxon>
        <taxon>Carangaria</taxon>
        <taxon>Carangaria incertae sedis</taxon>
        <taxon>Centropomidae</taxon>
        <taxon>Lates</taxon>
    </lineage>
</organism>
<feature type="region of interest" description="Disordered" evidence="1">
    <location>
        <begin position="38"/>
        <end position="70"/>
    </location>
</feature>
<dbReference type="RefSeq" id="XP_018533737.1">
    <property type="nucleotide sequence ID" value="XM_018678221.2"/>
</dbReference>
<accession>A0AAJ7PNG0</accession>
<evidence type="ECO:0000313" key="2">
    <source>
        <dbReference type="Proteomes" id="UP000694890"/>
    </source>
</evidence>
<dbReference type="Proteomes" id="UP000694890">
    <property type="component" value="Linkage group LG4"/>
</dbReference>